<dbReference type="RefSeq" id="WP_051038193.1">
    <property type="nucleotide sequence ID" value="NZ_UGRY01000008.1"/>
</dbReference>
<evidence type="ECO:0008006" key="5">
    <source>
        <dbReference type="Google" id="ProtNLM"/>
    </source>
</evidence>
<feature type="chain" id="PRO_5016730659" description="DUF4134 domain-containing protein" evidence="2">
    <location>
        <begin position="37"/>
        <end position="134"/>
    </location>
</feature>
<keyword evidence="2" id="KW-0732">Signal</keyword>
<evidence type="ECO:0000313" key="3">
    <source>
        <dbReference type="EMBL" id="SUD49579.1"/>
    </source>
</evidence>
<feature type="signal peptide" evidence="2">
    <location>
        <begin position="1"/>
        <end position="36"/>
    </location>
</feature>
<evidence type="ECO:0000256" key="2">
    <source>
        <dbReference type="SAM" id="SignalP"/>
    </source>
</evidence>
<feature type="transmembrane region" description="Helical" evidence="1">
    <location>
        <begin position="110"/>
        <end position="133"/>
    </location>
</feature>
<proteinExistence type="predicted"/>
<evidence type="ECO:0000256" key="1">
    <source>
        <dbReference type="SAM" id="Phobius"/>
    </source>
</evidence>
<keyword evidence="1" id="KW-1133">Transmembrane helix</keyword>
<dbReference type="AlphaFoldDB" id="A0A379JLN5"/>
<sequence>MSTPISHPMRTVLPRAAAVALAATATVLVSTGTADAAPMLAAAVNPFEGVTPNFDVFGVEFNTAWKKLLGGIWALAFAFSAFQAVKAAAKFGAAKKSGYAGQIGENKEEFGNALLSFIALAALPVIVVGITSFV</sequence>
<dbReference type="OrthoDB" id="4557964at2"/>
<keyword evidence="1" id="KW-0472">Membrane</keyword>
<reference evidence="3 4" key="1">
    <citation type="submission" date="2018-06" db="EMBL/GenBank/DDBJ databases">
        <authorList>
            <consortium name="Pathogen Informatics"/>
            <person name="Doyle S."/>
        </authorList>
    </citation>
    <scope>NUCLEOTIDE SEQUENCE [LARGE SCALE GENOMIC DNA]</scope>
    <source>
        <strain evidence="3 4">NCTC1934</strain>
    </source>
</reference>
<evidence type="ECO:0000313" key="4">
    <source>
        <dbReference type="Proteomes" id="UP000255467"/>
    </source>
</evidence>
<keyword evidence="1" id="KW-0812">Transmembrane</keyword>
<name>A0A379JLN5_9NOCA</name>
<protein>
    <recommendedName>
        <fullName evidence="5">DUF4134 domain-containing protein</fullName>
    </recommendedName>
</protein>
<gene>
    <name evidence="3" type="ORF">NCTC1934_06933</name>
</gene>
<feature type="transmembrane region" description="Helical" evidence="1">
    <location>
        <begin position="70"/>
        <end position="89"/>
    </location>
</feature>
<accession>A0A379JLN5</accession>
<dbReference type="EMBL" id="UGRY01000008">
    <property type="protein sequence ID" value="SUD49579.1"/>
    <property type="molecule type" value="Genomic_DNA"/>
</dbReference>
<keyword evidence="4" id="KW-1185">Reference proteome</keyword>
<organism evidence="3 4">
    <name type="scientific">Nocardia otitidiscaviarum</name>
    <dbReference type="NCBI Taxonomy" id="1823"/>
    <lineage>
        <taxon>Bacteria</taxon>
        <taxon>Bacillati</taxon>
        <taxon>Actinomycetota</taxon>
        <taxon>Actinomycetes</taxon>
        <taxon>Mycobacteriales</taxon>
        <taxon>Nocardiaceae</taxon>
        <taxon>Nocardia</taxon>
    </lineage>
</organism>
<dbReference type="Proteomes" id="UP000255467">
    <property type="component" value="Unassembled WGS sequence"/>
</dbReference>